<feature type="region of interest" description="Disordered" evidence="3">
    <location>
        <begin position="355"/>
        <end position="379"/>
    </location>
</feature>
<feature type="domain" description="Plastocyanin-like" evidence="5">
    <location>
        <begin position="369"/>
        <end position="500"/>
    </location>
</feature>
<gene>
    <name evidence="7" type="ORF">CC80DRAFT_570172</name>
</gene>
<evidence type="ECO:0000256" key="1">
    <source>
        <dbReference type="ARBA" id="ARBA00010609"/>
    </source>
</evidence>
<dbReference type="InterPro" id="IPR045087">
    <property type="entry name" value="Cu-oxidase_fam"/>
</dbReference>
<dbReference type="EMBL" id="ML976979">
    <property type="protein sequence ID" value="KAF1962331.1"/>
    <property type="molecule type" value="Genomic_DNA"/>
</dbReference>
<dbReference type="PANTHER" id="PTHR48267">
    <property type="entry name" value="CUPREDOXIN SUPERFAMILY PROTEIN"/>
    <property type="match status" value="1"/>
</dbReference>
<proteinExistence type="inferred from homology"/>
<evidence type="ECO:0000259" key="6">
    <source>
        <dbReference type="Pfam" id="PF07732"/>
    </source>
</evidence>
<dbReference type="GO" id="GO:0016491">
    <property type="term" value="F:oxidoreductase activity"/>
    <property type="evidence" value="ECO:0007669"/>
    <property type="project" value="InterPro"/>
</dbReference>
<evidence type="ECO:0000259" key="5">
    <source>
        <dbReference type="Pfam" id="PF07731"/>
    </source>
</evidence>
<keyword evidence="2" id="KW-0186">Copper</keyword>
<dbReference type="Proteomes" id="UP000800035">
    <property type="component" value="Unassembled WGS sequence"/>
</dbReference>
<feature type="chain" id="PRO_5025440535" evidence="4">
    <location>
        <begin position="27"/>
        <end position="609"/>
    </location>
</feature>
<dbReference type="PANTHER" id="PTHR48267:SF1">
    <property type="entry name" value="BILIRUBIN OXIDASE"/>
    <property type="match status" value="1"/>
</dbReference>
<dbReference type="InterPro" id="IPR008972">
    <property type="entry name" value="Cupredoxin"/>
</dbReference>
<evidence type="ECO:0000256" key="2">
    <source>
        <dbReference type="ARBA" id="ARBA00023008"/>
    </source>
</evidence>
<dbReference type="OrthoDB" id="262547at2759"/>
<comment type="similarity">
    <text evidence="1">Belongs to the multicopper oxidase family.</text>
</comment>
<protein>
    <submittedName>
        <fullName evidence="7">Bilirubin oxidase</fullName>
    </submittedName>
</protein>
<dbReference type="InterPro" id="IPR011707">
    <property type="entry name" value="Cu-oxidase-like_N"/>
</dbReference>
<dbReference type="Gene3D" id="2.60.40.420">
    <property type="entry name" value="Cupredoxins - blue copper proteins"/>
    <property type="match status" value="3"/>
</dbReference>
<dbReference type="Pfam" id="PF07732">
    <property type="entry name" value="Cu-oxidase_3"/>
    <property type="match status" value="1"/>
</dbReference>
<reference evidence="7" key="1">
    <citation type="journal article" date="2020" name="Stud. Mycol.">
        <title>101 Dothideomycetes genomes: a test case for predicting lifestyles and emergence of pathogens.</title>
        <authorList>
            <person name="Haridas S."/>
            <person name="Albert R."/>
            <person name="Binder M."/>
            <person name="Bloem J."/>
            <person name="Labutti K."/>
            <person name="Salamov A."/>
            <person name="Andreopoulos B."/>
            <person name="Baker S."/>
            <person name="Barry K."/>
            <person name="Bills G."/>
            <person name="Bluhm B."/>
            <person name="Cannon C."/>
            <person name="Castanera R."/>
            <person name="Culley D."/>
            <person name="Daum C."/>
            <person name="Ezra D."/>
            <person name="Gonzalez J."/>
            <person name="Henrissat B."/>
            <person name="Kuo A."/>
            <person name="Liang C."/>
            <person name="Lipzen A."/>
            <person name="Lutzoni F."/>
            <person name="Magnuson J."/>
            <person name="Mondo S."/>
            <person name="Nolan M."/>
            <person name="Ohm R."/>
            <person name="Pangilinan J."/>
            <person name="Park H.-J."/>
            <person name="Ramirez L."/>
            <person name="Alfaro M."/>
            <person name="Sun H."/>
            <person name="Tritt A."/>
            <person name="Yoshinaga Y."/>
            <person name="Zwiers L.-H."/>
            <person name="Turgeon B."/>
            <person name="Goodwin S."/>
            <person name="Spatafora J."/>
            <person name="Crous P."/>
            <person name="Grigoriev I."/>
        </authorList>
    </citation>
    <scope>NUCLEOTIDE SEQUENCE</scope>
    <source>
        <strain evidence="7">CBS 675.92</strain>
    </source>
</reference>
<keyword evidence="4" id="KW-0732">Signal</keyword>
<dbReference type="CDD" id="cd13889">
    <property type="entry name" value="CuRO_3_BOD"/>
    <property type="match status" value="1"/>
</dbReference>
<feature type="domain" description="Plastocyanin-like" evidence="6">
    <location>
        <begin position="89"/>
        <end position="192"/>
    </location>
</feature>
<accession>A0A6A5UBR0</accession>
<dbReference type="AlphaFoldDB" id="A0A6A5UBR0"/>
<dbReference type="InterPro" id="IPR011706">
    <property type="entry name" value="Cu-oxidase_C"/>
</dbReference>
<organism evidence="7 8">
    <name type="scientific">Byssothecium circinans</name>
    <dbReference type="NCBI Taxonomy" id="147558"/>
    <lineage>
        <taxon>Eukaryota</taxon>
        <taxon>Fungi</taxon>
        <taxon>Dikarya</taxon>
        <taxon>Ascomycota</taxon>
        <taxon>Pezizomycotina</taxon>
        <taxon>Dothideomycetes</taxon>
        <taxon>Pleosporomycetidae</taxon>
        <taxon>Pleosporales</taxon>
        <taxon>Massarineae</taxon>
        <taxon>Massarinaceae</taxon>
        <taxon>Byssothecium</taxon>
    </lineage>
</organism>
<feature type="signal peptide" evidence="4">
    <location>
        <begin position="1"/>
        <end position="26"/>
    </location>
</feature>
<evidence type="ECO:0000313" key="7">
    <source>
        <dbReference type="EMBL" id="KAF1962331.1"/>
    </source>
</evidence>
<dbReference type="SUPFAM" id="SSF49503">
    <property type="entry name" value="Cupredoxins"/>
    <property type="match status" value="3"/>
</dbReference>
<sequence>MLVPHLAKLAFASALFVHTNAQGANSQRPAPSGRWISPEYTWYFEYPLPISPQKTKKYTWTDDSTGAEIDYYELELKTFKKQIYPNLPATELQGYDGMSPGPYFVMQQGREAVVRFTNNGPSNMSVHVHGQYNRAPFDGWAGDYATPGSYKDYYYPNAQNARTIWYHDHTEFETAENAYRGQEGGYIITDPQEQALGLPKGKYDVPLTIVAKSYNSDGSLKFDTNTGAGVWGDIIQVNGQPWPYFNVEPRKYRLRLLDGAVSRTFSLSFHEGLDGDQLDFQVIASDGGLFSRPVTTNKLAFAEGERYELILDFAKWSGKNITMRNDRGMGEMVDYPATDMVMRFIVGNSVSDSSNNGEVPQNLRSIPAPPTNAPTKDFTFGRENDKWVINGVGFRDIENRILTRPPRGEDEIWTLRNGVASGSHPVHIHLVDFQVLSRTGGRGTVLPYESAGMKDVVWLAPGETVKVVARYAPWPGVYMFHCHNLVHQDNDMLVAFNVTNLEKWGYTNDTLFINPMEEQFRPKPYNAADYTENAIMKKIAWFYSTNAYNKGNVAVYSAGAAAGKVWYLLLWGLDGYYTFYLANSFSINEVTRADRDRKTEKKGKQTLPF</sequence>
<evidence type="ECO:0000256" key="3">
    <source>
        <dbReference type="SAM" id="MobiDB-lite"/>
    </source>
</evidence>
<name>A0A6A5UBR0_9PLEO</name>
<keyword evidence="8" id="KW-1185">Reference proteome</keyword>
<evidence type="ECO:0000256" key="4">
    <source>
        <dbReference type="SAM" id="SignalP"/>
    </source>
</evidence>
<evidence type="ECO:0000313" key="8">
    <source>
        <dbReference type="Proteomes" id="UP000800035"/>
    </source>
</evidence>
<dbReference type="Pfam" id="PF07731">
    <property type="entry name" value="Cu-oxidase_2"/>
    <property type="match status" value="1"/>
</dbReference>
<dbReference type="GO" id="GO:0005507">
    <property type="term" value="F:copper ion binding"/>
    <property type="evidence" value="ECO:0007669"/>
    <property type="project" value="InterPro"/>
</dbReference>